<dbReference type="SMART" id="SM00419">
    <property type="entry name" value="HTH_CRP"/>
    <property type="match status" value="1"/>
</dbReference>
<evidence type="ECO:0000259" key="3">
    <source>
        <dbReference type="PROSITE" id="PS50956"/>
    </source>
</evidence>
<sequence length="368" mass="40551">MTLREKEILALIKKDPLISQQELAKRLGITRSSVAVHITNLMKKGYILGKGYIIRKDKYVAVIGGTNVDIQGFTNHTLKLHDSNPGDVKMSLGGVGRNIAENLVHLGINTKLISAVGDDLYGNKILEECKLSGIDTTHILSLKNTPSSIYLSILDENGDMKLAVSAMDIFDKITIDFIREKSPMLKNAQLIVVDTNIPEEILHYLVSNFKEVDFFLDPVSTTKAKKVKNFIGLFHTIKPNKLEAEILSGIKINTKEDLKKAADYFLKEGVKNIFISLGKLGVYCRNENTSILLSTPKIKAVNTTGAGDAFMAGLIYSHLNNFSLSDSAKFSSSASIIALSHENTINPTLSVENIQKLSKEMNLCIKNI</sequence>
<feature type="domain" description="HTH asnC-type" evidence="3">
    <location>
        <begin position="1"/>
        <end position="74"/>
    </location>
</feature>
<reference evidence="4" key="1">
    <citation type="submission" date="2021-07" db="EMBL/GenBank/DDBJ databases">
        <title>Complete genome sequence of Crassaminicella sp. 143-21, isolated from a deep-sea hydrothermal vent.</title>
        <authorList>
            <person name="Li X."/>
        </authorList>
    </citation>
    <scope>NUCLEOTIDE SEQUENCE</scope>
    <source>
        <strain evidence="4">143-21</strain>
    </source>
</reference>
<evidence type="ECO:0000313" key="5">
    <source>
        <dbReference type="Proteomes" id="UP000886818"/>
    </source>
</evidence>
<name>A0ABX8R8E3_9CLOT</name>
<dbReference type="EMBL" id="CP078093">
    <property type="protein sequence ID" value="QXM05295.1"/>
    <property type="molecule type" value="Genomic_DNA"/>
</dbReference>
<organism evidence="4 5">
    <name type="scientific">Crassaminicella indica</name>
    <dbReference type="NCBI Taxonomy" id="2855394"/>
    <lineage>
        <taxon>Bacteria</taxon>
        <taxon>Bacillati</taxon>
        <taxon>Bacillota</taxon>
        <taxon>Clostridia</taxon>
        <taxon>Eubacteriales</taxon>
        <taxon>Clostridiaceae</taxon>
        <taxon>Crassaminicella</taxon>
    </lineage>
</organism>
<dbReference type="InterPro" id="IPR002173">
    <property type="entry name" value="Carboh/pur_kinase_PfkB_CS"/>
</dbReference>
<evidence type="ECO:0000256" key="2">
    <source>
        <dbReference type="ARBA" id="ARBA00022777"/>
    </source>
</evidence>
<dbReference type="PANTHER" id="PTHR10584">
    <property type="entry name" value="SUGAR KINASE"/>
    <property type="match status" value="1"/>
</dbReference>
<proteinExistence type="predicted"/>
<dbReference type="Pfam" id="PF13412">
    <property type="entry name" value="HTH_24"/>
    <property type="match status" value="1"/>
</dbReference>
<dbReference type="InterPro" id="IPR000485">
    <property type="entry name" value="AsnC-type_HTH_dom"/>
</dbReference>
<dbReference type="PROSITE" id="PS00584">
    <property type="entry name" value="PFKB_KINASES_2"/>
    <property type="match status" value="1"/>
</dbReference>
<dbReference type="Proteomes" id="UP000886818">
    <property type="component" value="Chromosome"/>
</dbReference>
<dbReference type="Pfam" id="PF00294">
    <property type="entry name" value="PfkB"/>
    <property type="match status" value="1"/>
</dbReference>
<dbReference type="PANTHER" id="PTHR10584:SF166">
    <property type="entry name" value="RIBOKINASE"/>
    <property type="match status" value="1"/>
</dbReference>
<evidence type="ECO:0000256" key="1">
    <source>
        <dbReference type="ARBA" id="ARBA00022679"/>
    </source>
</evidence>
<evidence type="ECO:0000313" key="4">
    <source>
        <dbReference type="EMBL" id="QXM05295.1"/>
    </source>
</evidence>
<gene>
    <name evidence="4" type="ORF">KVH43_07780</name>
</gene>
<dbReference type="CDD" id="cd01941">
    <property type="entry name" value="YeiC_kinase_like"/>
    <property type="match status" value="1"/>
</dbReference>
<accession>A0ABX8R8E3</accession>
<protein>
    <submittedName>
        <fullName evidence="4">Winged helix-turn-helix transcriptional regulator</fullName>
    </submittedName>
</protein>
<dbReference type="RefSeq" id="WP_218281995.1">
    <property type="nucleotide sequence ID" value="NZ_CP078093.1"/>
</dbReference>
<dbReference type="PROSITE" id="PS00583">
    <property type="entry name" value="PFKB_KINASES_1"/>
    <property type="match status" value="1"/>
</dbReference>
<keyword evidence="5" id="KW-1185">Reference proteome</keyword>
<dbReference type="InterPro" id="IPR011611">
    <property type="entry name" value="PfkB_dom"/>
</dbReference>
<dbReference type="InterPro" id="IPR012318">
    <property type="entry name" value="HTH_CRP"/>
</dbReference>
<dbReference type="PROSITE" id="PS50956">
    <property type="entry name" value="HTH_ASNC_2"/>
    <property type="match status" value="1"/>
</dbReference>
<keyword evidence="1" id="KW-0808">Transferase</keyword>
<keyword evidence="2" id="KW-0418">Kinase</keyword>